<name>Q8DXI2_STRA5</name>
<protein>
    <submittedName>
        <fullName evidence="1">Uncharacterized protein</fullName>
    </submittedName>
</protein>
<dbReference type="STRING" id="208435.SAG1868"/>
<dbReference type="EMBL" id="AE009948">
    <property type="protein sequence ID" value="AAN00731.1"/>
    <property type="molecule type" value="Genomic_DNA"/>
</dbReference>
<evidence type="ECO:0000313" key="1">
    <source>
        <dbReference type="EMBL" id="AAN00731.1"/>
    </source>
</evidence>
<dbReference type="RefSeq" id="WP_000220553.1">
    <property type="nucleotide sequence ID" value="NC_004116.1"/>
</dbReference>
<reference evidence="1 2" key="1">
    <citation type="journal article" date="2002" name="Proc. Natl. Acad. Sci. U.S.A.">
        <title>Complete genome sequence and comparative genomic analysis of an emerging human pathogen, serotype V Streptococcus agalactiae.</title>
        <authorList>
            <person name="Tettelin H."/>
            <person name="Masignani V."/>
            <person name="Cieslewicz M.J."/>
            <person name="Eisen J.A."/>
            <person name="Peterson S."/>
            <person name="Wessels M.R."/>
            <person name="Paulsen I.T."/>
            <person name="Nelson K.E."/>
            <person name="Margarit I."/>
            <person name="Read T.D."/>
            <person name="Madoff L.C."/>
            <person name="Wolf A.M."/>
            <person name="Beanan M.J."/>
            <person name="Brinkac L.M."/>
            <person name="Daugherty S.C."/>
            <person name="DeBoy R.T."/>
            <person name="Durkin S."/>
            <person name="Kolonay J.F."/>
            <person name="Umayam L.A."/>
            <person name="Madupu R."/>
            <person name="Lewis M.R."/>
            <person name="Radune D."/>
            <person name="Fedorova N.B."/>
            <person name="Scanlan D."/>
            <person name="Khouri H."/>
            <person name="Mulligan S."/>
            <person name="Carty H.A."/>
            <person name="Cline R.T."/>
            <person name="Gill J."/>
            <person name="Scarselli M."/>
            <person name="Mora M."/>
            <person name="Iacobini E.T."/>
            <person name="Brettoni C."/>
            <person name="Galli G."/>
            <person name="Mariani M."/>
            <person name="Vegni F."/>
            <person name="Maione D."/>
            <person name="Rinaudo D."/>
            <person name="Rappuoli R."/>
            <person name="Telford J.L."/>
            <person name="Kasper D.L."/>
            <person name="Grandi G."/>
            <person name="Fraser C.M."/>
        </authorList>
    </citation>
    <scope>NUCLEOTIDE SEQUENCE [LARGE SCALE GENOMIC DNA]</scope>
    <source>
        <strain evidence="2">ATCC BAA-611 / 2603 V/R</strain>
    </source>
</reference>
<keyword evidence="2" id="KW-1185">Reference proteome</keyword>
<accession>Q8DXI2</accession>
<dbReference type="AlphaFoldDB" id="Q8DXI2"/>
<organism evidence="1 2">
    <name type="scientific">Streptococcus agalactiae serotype V (strain ATCC BAA-611 / 2603 V/R)</name>
    <dbReference type="NCBI Taxonomy" id="208435"/>
    <lineage>
        <taxon>Bacteria</taxon>
        <taxon>Bacillati</taxon>
        <taxon>Bacillota</taxon>
        <taxon>Bacilli</taxon>
        <taxon>Lactobacillales</taxon>
        <taxon>Streptococcaceae</taxon>
        <taxon>Streptococcus</taxon>
    </lineage>
</organism>
<proteinExistence type="predicted"/>
<evidence type="ECO:0000313" key="2">
    <source>
        <dbReference type="Proteomes" id="UP000000821"/>
    </source>
</evidence>
<sequence length="134" mass="15689">MTYEATFMLYGYKAVPIGQFESKELAAQAIIDHIIENSGIHRPRVVATMKIRSKEIRIDYGSKTCYYLITLIKKKRRKNKMSNNIDYKQGYRDAIQFAISEINESADNFLIDEKEADRINENLKTILRKVYQND</sequence>
<dbReference type="OrthoDB" id="2223808at2"/>
<dbReference type="KEGG" id="sag:SAG1868"/>
<dbReference type="HOGENOM" id="CLU_1894923_0_0_9"/>
<gene>
    <name evidence="1" type="ordered locus">SAG1868</name>
</gene>
<dbReference type="PATRIC" id="fig|208435.3.peg.1875"/>
<dbReference type="Proteomes" id="UP000000821">
    <property type="component" value="Chromosome"/>
</dbReference>